<keyword evidence="6 8" id="KW-0472">Membrane</keyword>
<keyword evidence="2 8" id="KW-0812">Transmembrane</keyword>
<organism evidence="11 12">
    <name type="scientific">Actinoallomurus vinaceus</name>
    <dbReference type="NCBI Taxonomy" id="1080074"/>
    <lineage>
        <taxon>Bacteria</taxon>
        <taxon>Bacillati</taxon>
        <taxon>Actinomycetota</taxon>
        <taxon>Actinomycetes</taxon>
        <taxon>Streptosporangiales</taxon>
        <taxon>Thermomonosporaceae</taxon>
        <taxon>Actinoallomurus</taxon>
    </lineage>
</organism>
<dbReference type="Gene3D" id="3.40.50.300">
    <property type="entry name" value="P-loop containing nucleotide triphosphate hydrolases"/>
    <property type="match status" value="1"/>
</dbReference>
<feature type="transmembrane region" description="Helical" evidence="8">
    <location>
        <begin position="287"/>
        <end position="307"/>
    </location>
</feature>
<dbReference type="Proteomes" id="UP001501442">
    <property type="component" value="Unassembled WGS sequence"/>
</dbReference>
<dbReference type="RefSeq" id="WP_345437177.1">
    <property type="nucleotide sequence ID" value="NZ_BAABHK010000013.1"/>
</dbReference>
<dbReference type="InterPro" id="IPR003593">
    <property type="entry name" value="AAA+_ATPase"/>
</dbReference>
<accession>A0ABP8UMP3</accession>
<evidence type="ECO:0000256" key="3">
    <source>
        <dbReference type="ARBA" id="ARBA00022741"/>
    </source>
</evidence>
<evidence type="ECO:0000313" key="12">
    <source>
        <dbReference type="Proteomes" id="UP001501442"/>
    </source>
</evidence>
<evidence type="ECO:0000256" key="6">
    <source>
        <dbReference type="ARBA" id="ARBA00023136"/>
    </source>
</evidence>
<feature type="transmembrane region" description="Helical" evidence="8">
    <location>
        <begin position="95"/>
        <end position="117"/>
    </location>
</feature>
<dbReference type="PROSITE" id="PS50929">
    <property type="entry name" value="ABC_TM1F"/>
    <property type="match status" value="1"/>
</dbReference>
<evidence type="ECO:0000256" key="4">
    <source>
        <dbReference type="ARBA" id="ARBA00022840"/>
    </source>
</evidence>
<reference evidence="12" key="1">
    <citation type="journal article" date="2019" name="Int. J. Syst. Evol. Microbiol.">
        <title>The Global Catalogue of Microorganisms (GCM) 10K type strain sequencing project: providing services to taxonomists for standard genome sequencing and annotation.</title>
        <authorList>
            <consortium name="The Broad Institute Genomics Platform"/>
            <consortium name="The Broad Institute Genome Sequencing Center for Infectious Disease"/>
            <person name="Wu L."/>
            <person name="Ma J."/>
        </authorList>
    </citation>
    <scope>NUCLEOTIDE SEQUENCE [LARGE SCALE GENOMIC DNA]</scope>
    <source>
        <strain evidence="12">JCM 17939</strain>
    </source>
</reference>
<dbReference type="PROSITE" id="PS50893">
    <property type="entry name" value="ABC_TRANSPORTER_2"/>
    <property type="match status" value="1"/>
</dbReference>
<dbReference type="SMART" id="SM00382">
    <property type="entry name" value="AAA"/>
    <property type="match status" value="1"/>
</dbReference>
<dbReference type="PANTHER" id="PTHR24221">
    <property type="entry name" value="ATP-BINDING CASSETTE SUB-FAMILY B"/>
    <property type="match status" value="1"/>
</dbReference>
<dbReference type="InterPro" id="IPR027417">
    <property type="entry name" value="P-loop_NTPase"/>
</dbReference>
<dbReference type="InterPro" id="IPR003439">
    <property type="entry name" value="ABC_transporter-like_ATP-bd"/>
</dbReference>
<feature type="transmembrane region" description="Helical" evidence="8">
    <location>
        <begin position="53"/>
        <end position="75"/>
    </location>
</feature>
<evidence type="ECO:0000259" key="9">
    <source>
        <dbReference type="PROSITE" id="PS50893"/>
    </source>
</evidence>
<evidence type="ECO:0000256" key="8">
    <source>
        <dbReference type="SAM" id="Phobius"/>
    </source>
</evidence>
<dbReference type="GO" id="GO:0005524">
    <property type="term" value="F:ATP binding"/>
    <property type="evidence" value="ECO:0007669"/>
    <property type="project" value="UniProtKB-KW"/>
</dbReference>
<evidence type="ECO:0000256" key="2">
    <source>
        <dbReference type="ARBA" id="ARBA00022692"/>
    </source>
</evidence>
<dbReference type="PROSITE" id="PS00211">
    <property type="entry name" value="ABC_TRANSPORTER_1"/>
    <property type="match status" value="1"/>
</dbReference>
<comment type="subcellular location">
    <subcellularLocation>
        <location evidence="1">Cell membrane</location>
        <topology evidence="1">Multi-pass membrane protein</topology>
    </subcellularLocation>
</comment>
<dbReference type="SUPFAM" id="SSF52540">
    <property type="entry name" value="P-loop containing nucleoside triphosphate hydrolases"/>
    <property type="match status" value="1"/>
</dbReference>
<feature type="domain" description="ABC transmembrane type-1" evidence="10">
    <location>
        <begin position="57"/>
        <end position="342"/>
    </location>
</feature>
<dbReference type="Pfam" id="PF00005">
    <property type="entry name" value="ABC_tran"/>
    <property type="match status" value="1"/>
</dbReference>
<dbReference type="InterPro" id="IPR011527">
    <property type="entry name" value="ABC1_TM_dom"/>
</dbReference>
<name>A0ABP8UMP3_9ACTN</name>
<keyword evidence="12" id="KW-1185">Reference proteome</keyword>
<evidence type="ECO:0000256" key="7">
    <source>
        <dbReference type="SAM" id="MobiDB-lite"/>
    </source>
</evidence>
<keyword evidence="3" id="KW-0547">Nucleotide-binding</keyword>
<feature type="region of interest" description="Disordered" evidence="7">
    <location>
        <begin position="1"/>
        <end position="35"/>
    </location>
</feature>
<evidence type="ECO:0000256" key="5">
    <source>
        <dbReference type="ARBA" id="ARBA00022989"/>
    </source>
</evidence>
<dbReference type="EMBL" id="BAABHK010000013">
    <property type="protein sequence ID" value="GAA4634203.1"/>
    <property type="molecule type" value="Genomic_DNA"/>
</dbReference>
<proteinExistence type="predicted"/>
<dbReference type="PANTHER" id="PTHR24221:SF654">
    <property type="entry name" value="ATP-BINDING CASSETTE SUB-FAMILY B MEMBER 6"/>
    <property type="match status" value="1"/>
</dbReference>
<evidence type="ECO:0000313" key="11">
    <source>
        <dbReference type="EMBL" id="GAA4634203.1"/>
    </source>
</evidence>
<feature type="domain" description="ABC transporter" evidence="9">
    <location>
        <begin position="374"/>
        <end position="621"/>
    </location>
</feature>
<gene>
    <name evidence="11" type="ORF">GCM10023196_074780</name>
</gene>
<dbReference type="InterPro" id="IPR017871">
    <property type="entry name" value="ABC_transporter-like_CS"/>
</dbReference>
<evidence type="ECO:0000256" key="1">
    <source>
        <dbReference type="ARBA" id="ARBA00004651"/>
    </source>
</evidence>
<protein>
    <submittedName>
        <fullName evidence="11">ABC transporter ATP-binding protein</fullName>
    </submittedName>
</protein>
<evidence type="ECO:0000259" key="10">
    <source>
        <dbReference type="PROSITE" id="PS50929"/>
    </source>
</evidence>
<comment type="caution">
    <text evidence="11">The sequence shown here is derived from an EMBL/GenBank/DDBJ whole genome shotgun (WGS) entry which is preliminary data.</text>
</comment>
<dbReference type="SUPFAM" id="SSF90123">
    <property type="entry name" value="ABC transporter transmembrane region"/>
    <property type="match status" value="1"/>
</dbReference>
<dbReference type="Gene3D" id="1.20.1560.10">
    <property type="entry name" value="ABC transporter type 1, transmembrane domain"/>
    <property type="match status" value="1"/>
</dbReference>
<sequence length="646" mass="68835">MTHISPTPDESAADTPGDKNADGLPEGDQIRGSRPRPPAVLSALALQFRAAPVGASLLVCVTAAYGVGPAVMAWLGKLLFDELGGGHADAGRAVALGTAMALTGALTAVLGQVGGYLDELVRQRLVVNVERRLFAKVNEFRGLRRFEDPAFHDRLRLAQQASQDAPHNITLFGQQVVQTVASVGGFLGVLLSVWPPMAALLLASCAAALISRLAIARRQVEVSEAVSAKYRRRMFYRSLLTDPRAAKEIRLFGLGGFLHGRLVSAVGGATEAELAVTRRVALTQSGFAVLNGVVTGFGILVVVIGAAHQRFTVGDVTLFIAAAAGVQGAFGGVVLQAGSAAEAVRLFGHFLDLMEDRDDLVAGNGPAPPLRGQVELRDVWFRYDKDGPWVLRGVNLTLPAGSSLGLVGVNGAGKSTLVKLLCRFYDPERGAILWDGVDLRDMDVDALRRRIGVTFQDYMTYDLTAEENIGLGDLPRATDRDRVRAAARLAGIDATLRRLPNGYETQLSRVHLDEEDGGTGVTLSGGQWQRVALARSLMRSEADLLILDEPSAGLDPEAEHQIHHTLGEHRAGRTGLLISHRLSALRDADMIAVLEDGRISELGCHDDLMVLDGGYARLFNLQAAGYRPAAVSSAARGANDQNEVAS</sequence>
<keyword evidence="5 8" id="KW-1133">Transmembrane helix</keyword>
<keyword evidence="4 11" id="KW-0067">ATP-binding</keyword>
<dbReference type="InterPro" id="IPR036640">
    <property type="entry name" value="ABC1_TM_sf"/>
</dbReference>
<dbReference type="InterPro" id="IPR039421">
    <property type="entry name" value="Type_1_exporter"/>
</dbReference>